<comment type="caution">
    <text evidence="2">The sequence shown here is derived from an EMBL/GenBank/DDBJ whole genome shotgun (WGS) entry which is preliminary data.</text>
</comment>
<protein>
    <submittedName>
        <fullName evidence="2">Uncharacterized protein</fullName>
    </submittedName>
</protein>
<feature type="compositionally biased region" description="Polar residues" evidence="1">
    <location>
        <begin position="154"/>
        <end position="163"/>
    </location>
</feature>
<feature type="region of interest" description="Disordered" evidence="1">
    <location>
        <begin position="1"/>
        <end position="194"/>
    </location>
</feature>
<feature type="compositionally biased region" description="Basic and acidic residues" evidence="1">
    <location>
        <begin position="164"/>
        <end position="174"/>
    </location>
</feature>
<dbReference type="EMBL" id="ONZQ02000013">
    <property type="protein sequence ID" value="SPO05624.1"/>
    <property type="molecule type" value="Genomic_DNA"/>
</dbReference>
<reference evidence="2" key="1">
    <citation type="submission" date="2018-03" db="EMBL/GenBank/DDBJ databases">
        <authorList>
            <person name="Guldener U."/>
        </authorList>
    </citation>
    <scope>NUCLEOTIDE SEQUENCE</scope>
</reference>
<organism evidence="2 3">
    <name type="scientific">Cephalotrichum gorgonifer</name>
    <dbReference type="NCBI Taxonomy" id="2041049"/>
    <lineage>
        <taxon>Eukaryota</taxon>
        <taxon>Fungi</taxon>
        <taxon>Dikarya</taxon>
        <taxon>Ascomycota</taxon>
        <taxon>Pezizomycotina</taxon>
        <taxon>Sordariomycetes</taxon>
        <taxon>Hypocreomycetidae</taxon>
        <taxon>Microascales</taxon>
        <taxon>Microascaceae</taxon>
        <taxon>Cephalotrichum</taxon>
    </lineage>
</organism>
<sequence length="387" mass="42751">MPSQKSKPPQNLGNRNADGEAEGRTQNSILGTGPVQMSFPPDSHQESRTGQVAADDDDYNMMAGMDDDDCNMGANDLPAKQTLPDEGDVVPRDPSPFQDSDDGAQINQEDLRKQAQSTDSGATKPARGRKRKASQDSHEEEGDSASEQKRQRTKNNATPSPEFSTEKDAQERATNKLAVDSQCEIEPDDTPKSTSDLVNVFTTIACDQFAAELARVCKTMARNKVRMVQDLRTNAPTGKLYVEQSVEIMAKAEFRRANMWLDKVLGPLGNLASHRALMNGYGLDFWILERIQRESGLSDEEMRRKNLLLSRVEREMLVSVPLDGPPQHADVVEAANAHRILNRLLPASLILKVQGASGFSKWLNSMSNEDARYNALANHFLALDPET</sequence>
<dbReference type="Proteomes" id="UP001187682">
    <property type="component" value="Unassembled WGS sequence"/>
</dbReference>
<feature type="compositionally biased region" description="Acidic residues" evidence="1">
    <location>
        <begin position="54"/>
        <end position="70"/>
    </location>
</feature>
<evidence type="ECO:0000313" key="2">
    <source>
        <dbReference type="EMBL" id="SPO05624.1"/>
    </source>
</evidence>
<evidence type="ECO:0000313" key="3">
    <source>
        <dbReference type="Proteomes" id="UP001187682"/>
    </source>
</evidence>
<accession>A0AAE8SY97</accession>
<evidence type="ECO:0000256" key="1">
    <source>
        <dbReference type="SAM" id="MobiDB-lite"/>
    </source>
</evidence>
<name>A0AAE8SY97_9PEZI</name>
<dbReference type="AlphaFoldDB" id="A0AAE8SY97"/>
<keyword evidence="3" id="KW-1185">Reference proteome</keyword>
<feature type="compositionally biased region" description="Polar residues" evidence="1">
    <location>
        <begin position="1"/>
        <end position="14"/>
    </location>
</feature>
<gene>
    <name evidence="2" type="ORF">DNG_08311</name>
</gene>
<proteinExistence type="predicted"/>